<dbReference type="InterPro" id="IPR025269">
    <property type="entry name" value="SAM-like_dom"/>
</dbReference>
<protein>
    <recommendedName>
        <fullName evidence="9">Integrase</fullName>
    </recommendedName>
</protein>
<dbReference type="PANTHER" id="PTHR30349">
    <property type="entry name" value="PHAGE INTEGRASE-RELATED"/>
    <property type="match status" value="1"/>
</dbReference>
<evidence type="ECO:0000256" key="4">
    <source>
        <dbReference type="PROSITE-ProRule" id="PRU01248"/>
    </source>
</evidence>
<keyword evidence="3" id="KW-0233">DNA recombination</keyword>
<evidence type="ECO:0000259" key="5">
    <source>
        <dbReference type="PROSITE" id="PS51898"/>
    </source>
</evidence>
<dbReference type="PANTHER" id="PTHR30349:SF41">
    <property type="entry name" value="INTEGRASE_RECOMBINASE PROTEIN MJ0367-RELATED"/>
    <property type="match status" value="1"/>
</dbReference>
<evidence type="ECO:0000256" key="3">
    <source>
        <dbReference type="ARBA" id="ARBA00023172"/>
    </source>
</evidence>
<dbReference type="Pfam" id="PF13102">
    <property type="entry name" value="Phage_int_SAM_5"/>
    <property type="match status" value="1"/>
</dbReference>
<dbReference type="STRING" id="1324314.BVG16_07615"/>
<comment type="similarity">
    <text evidence="1">Belongs to the 'phage' integrase family.</text>
</comment>
<dbReference type="Pfam" id="PF00589">
    <property type="entry name" value="Phage_integrase"/>
    <property type="match status" value="1"/>
</dbReference>
<feature type="domain" description="Core-binding (CB)" evidence="6">
    <location>
        <begin position="39"/>
        <end position="129"/>
    </location>
</feature>
<organism evidence="7 8">
    <name type="scientific">Paenibacillus selenitireducens</name>
    <dbReference type="NCBI Taxonomy" id="1324314"/>
    <lineage>
        <taxon>Bacteria</taxon>
        <taxon>Bacillati</taxon>
        <taxon>Bacillota</taxon>
        <taxon>Bacilli</taxon>
        <taxon>Bacillales</taxon>
        <taxon>Paenibacillaceae</taxon>
        <taxon>Paenibacillus</taxon>
    </lineage>
</organism>
<reference evidence="7 8" key="1">
    <citation type="submission" date="2017-01" db="EMBL/GenBank/DDBJ databases">
        <title>Genome analysis of Paenibacillus selenitrireducens ES3-24.</title>
        <authorList>
            <person name="Xu D."/>
            <person name="Yao R."/>
            <person name="Zheng S."/>
        </authorList>
    </citation>
    <scope>NUCLEOTIDE SEQUENCE [LARGE SCALE GENOMIC DNA]</scope>
    <source>
        <strain evidence="7 8">ES3-24</strain>
    </source>
</reference>
<dbReference type="InterPro" id="IPR011010">
    <property type="entry name" value="DNA_brk_join_enz"/>
</dbReference>
<sequence>MDFDIEVSITPEKIAQMYQINLSDFMNLLEGKKVIRDEKTILFVIEDYISALKLNKKKSPTTIEYYITILRRFAQFLLSRQTQYRMYDLTEDLFYEFLGTCKPLKGSDLKPRTINTYAAIIGNLIKYAYTRKYITEDLKNRFGRIKDEILPKYIPNEIIPKILTQAKKSKWPFLNFALIYFMLGTGCRISEVANLRISDFNIYEDLIYIRNGKGQKERYVPMYPQVKQIIIDYLKRTGIYKWDIRNNEYLFTKRCIKQRQPLSVSNIQYMINHIFDAIGVKGKYTIHSFRHTFAVNALKEGIEIYDLQEILGHNNIETTRIYTKRHPKDLKASVMKFPFPLEKILTNVMGIGDPHHD</sequence>
<name>A0A1T2XL33_9BACL</name>
<dbReference type="RefSeq" id="WP_078497922.1">
    <property type="nucleotide sequence ID" value="NZ_MSZX01000002.1"/>
</dbReference>
<dbReference type="InterPro" id="IPR050090">
    <property type="entry name" value="Tyrosine_recombinase_XerCD"/>
</dbReference>
<comment type="caution">
    <text evidence="7">The sequence shown here is derived from an EMBL/GenBank/DDBJ whole genome shotgun (WGS) entry which is preliminary data.</text>
</comment>
<feature type="domain" description="Tyr recombinase" evidence="5">
    <location>
        <begin position="149"/>
        <end position="335"/>
    </location>
</feature>
<dbReference type="AlphaFoldDB" id="A0A1T2XL33"/>
<evidence type="ECO:0000256" key="1">
    <source>
        <dbReference type="ARBA" id="ARBA00008857"/>
    </source>
</evidence>
<dbReference type="Proteomes" id="UP000190188">
    <property type="component" value="Unassembled WGS sequence"/>
</dbReference>
<dbReference type="PROSITE" id="PS51898">
    <property type="entry name" value="TYR_RECOMBINASE"/>
    <property type="match status" value="1"/>
</dbReference>
<dbReference type="InterPro" id="IPR044068">
    <property type="entry name" value="CB"/>
</dbReference>
<dbReference type="EMBL" id="MSZX01000002">
    <property type="protein sequence ID" value="OPA80579.1"/>
    <property type="molecule type" value="Genomic_DNA"/>
</dbReference>
<evidence type="ECO:0000313" key="7">
    <source>
        <dbReference type="EMBL" id="OPA80579.1"/>
    </source>
</evidence>
<gene>
    <name evidence="7" type="ORF">BVG16_07615</name>
</gene>
<dbReference type="OrthoDB" id="9766545at2"/>
<evidence type="ECO:0000256" key="2">
    <source>
        <dbReference type="ARBA" id="ARBA00023125"/>
    </source>
</evidence>
<dbReference type="GO" id="GO:0006310">
    <property type="term" value="P:DNA recombination"/>
    <property type="evidence" value="ECO:0007669"/>
    <property type="project" value="UniProtKB-KW"/>
</dbReference>
<dbReference type="Gene3D" id="1.10.150.130">
    <property type="match status" value="1"/>
</dbReference>
<dbReference type="InterPro" id="IPR002104">
    <property type="entry name" value="Integrase_catalytic"/>
</dbReference>
<dbReference type="InterPro" id="IPR013762">
    <property type="entry name" value="Integrase-like_cat_sf"/>
</dbReference>
<keyword evidence="2 4" id="KW-0238">DNA-binding</keyword>
<proteinExistence type="inferred from homology"/>
<dbReference type="GO" id="GO:0003677">
    <property type="term" value="F:DNA binding"/>
    <property type="evidence" value="ECO:0007669"/>
    <property type="project" value="UniProtKB-UniRule"/>
</dbReference>
<accession>A0A1T2XL33</accession>
<dbReference type="Gene3D" id="1.10.443.10">
    <property type="entry name" value="Intergrase catalytic core"/>
    <property type="match status" value="1"/>
</dbReference>
<dbReference type="PROSITE" id="PS51900">
    <property type="entry name" value="CB"/>
    <property type="match status" value="1"/>
</dbReference>
<evidence type="ECO:0000259" key="6">
    <source>
        <dbReference type="PROSITE" id="PS51900"/>
    </source>
</evidence>
<dbReference type="InterPro" id="IPR010998">
    <property type="entry name" value="Integrase_recombinase_N"/>
</dbReference>
<dbReference type="GO" id="GO:0015074">
    <property type="term" value="P:DNA integration"/>
    <property type="evidence" value="ECO:0007669"/>
    <property type="project" value="InterPro"/>
</dbReference>
<keyword evidence="8" id="KW-1185">Reference proteome</keyword>
<dbReference type="CDD" id="cd00397">
    <property type="entry name" value="DNA_BRE_C"/>
    <property type="match status" value="1"/>
</dbReference>
<evidence type="ECO:0000313" key="8">
    <source>
        <dbReference type="Proteomes" id="UP000190188"/>
    </source>
</evidence>
<evidence type="ECO:0008006" key="9">
    <source>
        <dbReference type="Google" id="ProtNLM"/>
    </source>
</evidence>
<dbReference type="SUPFAM" id="SSF56349">
    <property type="entry name" value="DNA breaking-rejoining enzymes"/>
    <property type="match status" value="1"/>
</dbReference>